<evidence type="ECO:0000313" key="2">
    <source>
        <dbReference type="Proteomes" id="UP000467840"/>
    </source>
</evidence>
<dbReference type="EMBL" id="JAAGAX010000013">
    <property type="protein sequence ID" value="KAF2294774.1"/>
    <property type="molecule type" value="Genomic_DNA"/>
</dbReference>
<evidence type="ECO:0000313" key="1">
    <source>
        <dbReference type="EMBL" id="KAF2294774.1"/>
    </source>
</evidence>
<sequence>MSSTSSSTSSIGDGANNPMSCAHSLCDILTSLNKGEGGGAEGVVILDDVDGSRGMMSLPGTVCVEHKKVMLATIQLNTRLNSDQCVDVPILEGASNLVGYRVVVKEDPRNVQSNRGGVDARMVLKKSKVDVGVSPSFLLEVIGGDSHSYL</sequence>
<name>A0A6A6L1M1_HEVBR</name>
<protein>
    <submittedName>
        <fullName evidence="1">Uncharacterized protein</fullName>
    </submittedName>
</protein>
<accession>A0A6A6L1M1</accession>
<organism evidence="1 2">
    <name type="scientific">Hevea brasiliensis</name>
    <name type="common">Para rubber tree</name>
    <name type="synonym">Siphonia brasiliensis</name>
    <dbReference type="NCBI Taxonomy" id="3981"/>
    <lineage>
        <taxon>Eukaryota</taxon>
        <taxon>Viridiplantae</taxon>
        <taxon>Streptophyta</taxon>
        <taxon>Embryophyta</taxon>
        <taxon>Tracheophyta</taxon>
        <taxon>Spermatophyta</taxon>
        <taxon>Magnoliopsida</taxon>
        <taxon>eudicotyledons</taxon>
        <taxon>Gunneridae</taxon>
        <taxon>Pentapetalae</taxon>
        <taxon>rosids</taxon>
        <taxon>fabids</taxon>
        <taxon>Malpighiales</taxon>
        <taxon>Euphorbiaceae</taxon>
        <taxon>Crotonoideae</taxon>
        <taxon>Micrandreae</taxon>
        <taxon>Hevea</taxon>
    </lineage>
</organism>
<dbReference type="AlphaFoldDB" id="A0A6A6L1M1"/>
<reference evidence="1 2" key="1">
    <citation type="journal article" date="2020" name="Mol. Plant">
        <title>The Chromosome-Based Rubber Tree Genome Provides New Insights into Spurge Genome Evolution and Rubber Biosynthesis.</title>
        <authorList>
            <person name="Liu J."/>
            <person name="Shi C."/>
            <person name="Shi C.C."/>
            <person name="Li W."/>
            <person name="Zhang Q.J."/>
            <person name="Zhang Y."/>
            <person name="Li K."/>
            <person name="Lu H.F."/>
            <person name="Shi C."/>
            <person name="Zhu S.T."/>
            <person name="Xiao Z.Y."/>
            <person name="Nan H."/>
            <person name="Yue Y."/>
            <person name="Zhu X.G."/>
            <person name="Wu Y."/>
            <person name="Hong X.N."/>
            <person name="Fan G.Y."/>
            <person name="Tong Y."/>
            <person name="Zhang D."/>
            <person name="Mao C.L."/>
            <person name="Liu Y.L."/>
            <person name="Hao S.J."/>
            <person name="Liu W.Q."/>
            <person name="Lv M.Q."/>
            <person name="Zhang H.B."/>
            <person name="Liu Y."/>
            <person name="Hu-Tang G.R."/>
            <person name="Wang J.P."/>
            <person name="Wang J.H."/>
            <person name="Sun Y.H."/>
            <person name="Ni S.B."/>
            <person name="Chen W.B."/>
            <person name="Zhang X.C."/>
            <person name="Jiao Y.N."/>
            <person name="Eichler E.E."/>
            <person name="Li G.H."/>
            <person name="Liu X."/>
            <person name="Gao L.Z."/>
        </authorList>
    </citation>
    <scope>NUCLEOTIDE SEQUENCE [LARGE SCALE GENOMIC DNA]</scope>
    <source>
        <strain evidence="2">cv. GT1</strain>
        <tissue evidence="1">Leaf</tissue>
    </source>
</reference>
<comment type="caution">
    <text evidence="1">The sequence shown here is derived from an EMBL/GenBank/DDBJ whole genome shotgun (WGS) entry which is preliminary data.</text>
</comment>
<gene>
    <name evidence="1" type="ORF">GH714_016704</name>
</gene>
<proteinExistence type="predicted"/>
<keyword evidence="2" id="KW-1185">Reference proteome</keyword>
<dbReference type="Proteomes" id="UP000467840">
    <property type="component" value="Chromosome 7"/>
</dbReference>